<keyword evidence="2 7" id="KW-0678">Repressor</keyword>
<evidence type="ECO:0000259" key="9">
    <source>
        <dbReference type="PROSITE" id="PS50977"/>
    </source>
</evidence>
<dbReference type="GO" id="GO:0003700">
    <property type="term" value="F:DNA-binding transcription factor activity"/>
    <property type="evidence" value="ECO:0007669"/>
    <property type="project" value="UniProtKB-UniRule"/>
</dbReference>
<keyword evidence="11" id="KW-1185">Reference proteome</keyword>
<dbReference type="PANTHER" id="PTHR30055:SF234">
    <property type="entry name" value="HTH-TYPE TRANSCRIPTIONAL REGULATOR BETI"/>
    <property type="match status" value="1"/>
</dbReference>
<comment type="caution">
    <text evidence="10">The sequence shown here is derived from an EMBL/GenBank/DDBJ whole genome shotgun (WGS) entry which is preliminary data.</text>
</comment>
<dbReference type="NCBIfam" id="NF001978">
    <property type="entry name" value="PRK00767.1"/>
    <property type="match status" value="1"/>
</dbReference>
<feature type="domain" description="HTH tetR-type" evidence="9">
    <location>
        <begin position="8"/>
        <end position="68"/>
    </location>
</feature>
<evidence type="ECO:0000256" key="6">
    <source>
        <dbReference type="ARBA" id="ARBA00024936"/>
    </source>
</evidence>
<gene>
    <name evidence="7" type="primary">betI</name>
    <name evidence="10" type="ORF">BFP76_04360</name>
</gene>
<evidence type="ECO:0000313" key="10">
    <source>
        <dbReference type="EMBL" id="PIB24443.1"/>
    </source>
</evidence>
<keyword evidence="4 7" id="KW-0238">DNA-binding</keyword>
<dbReference type="SUPFAM" id="SSF46689">
    <property type="entry name" value="Homeodomain-like"/>
    <property type="match status" value="1"/>
</dbReference>
<dbReference type="HAMAP" id="MF_00768">
    <property type="entry name" value="HTH_type_BetI"/>
    <property type="match status" value="1"/>
</dbReference>
<dbReference type="PRINTS" id="PR00455">
    <property type="entry name" value="HTHTETR"/>
</dbReference>
<proteinExistence type="inferred from homology"/>
<dbReference type="AlphaFoldDB" id="A0A2G5K603"/>
<dbReference type="Proteomes" id="UP000231516">
    <property type="component" value="Unassembled WGS sequence"/>
</dbReference>
<dbReference type="Gene3D" id="1.10.357.10">
    <property type="entry name" value="Tetracycline Repressor, domain 2"/>
    <property type="match status" value="1"/>
</dbReference>
<comment type="function">
    <text evidence="7">Repressor involved in choline regulation of the bet genes.</text>
</comment>
<evidence type="ECO:0000256" key="5">
    <source>
        <dbReference type="ARBA" id="ARBA00023163"/>
    </source>
</evidence>
<dbReference type="PROSITE" id="PS50977">
    <property type="entry name" value="HTH_TETR_2"/>
    <property type="match status" value="1"/>
</dbReference>
<evidence type="ECO:0000256" key="8">
    <source>
        <dbReference type="PROSITE-ProRule" id="PRU00335"/>
    </source>
</evidence>
<dbReference type="GO" id="GO:0019285">
    <property type="term" value="P:glycine betaine biosynthetic process from choline"/>
    <property type="evidence" value="ECO:0007669"/>
    <property type="project" value="UniProtKB-UniRule"/>
</dbReference>
<dbReference type="GO" id="GO:0045892">
    <property type="term" value="P:negative regulation of DNA-templated transcription"/>
    <property type="evidence" value="ECO:0007669"/>
    <property type="project" value="UniProtKB-UniRule"/>
</dbReference>
<evidence type="ECO:0000256" key="1">
    <source>
        <dbReference type="ARBA" id="ARBA00004719"/>
    </source>
</evidence>
<dbReference type="UniPathway" id="UPA00529"/>
<evidence type="ECO:0000256" key="7">
    <source>
        <dbReference type="HAMAP-Rule" id="MF_00768"/>
    </source>
</evidence>
<keyword evidence="5 7" id="KW-0804">Transcription</keyword>
<keyword evidence="3 7" id="KW-0805">Transcription regulation</keyword>
<dbReference type="InterPro" id="IPR050109">
    <property type="entry name" value="HTH-type_TetR-like_transc_reg"/>
</dbReference>
<dbReference type="GO" id="GO:0000976">
    <property type="term" value="F:transcription cis-regulatory region binding"/>
    <property type="evidence" value="ECO:0007669"/>
    <property type="project" value="TreeGrafter"/>
</dbReference>
<evidence type="ECO:0000256" key="4">
    <source>
        <dbReference type="ARBA" id="ARBA00023125"/>
    </source>
</evidence>
<dbReference type="InterPro" id="IPR039538">
    <property type="entry name" value="BetI_C"/>
</dbReference>
<dbReference type="NCBIfam" id="TIGR03384">
    <property type="entry name" value="betaine_BetI"/>
    <property type="match status" value="1"/>
</dbReference>
<dbReference type="EMBL" id="MDGM01000012">
    <property type="protein sequence ID" value="PIB24443.1"/>
    <property type="molecule type" value="Genomic_DNA"/>
</dbReference>
<evidence type="ECO:0000313" key="11">
    <source>
        <dbReference type="Proteomes" id="UP000231516"/>
    </source>
</evidence>
<accession>A0A2G5K603</accession>
<dbReference type="RefSeq" id="WP_099592808.1">
    <property type="nucleotide sequence ID" value="NZ_MDGM01000012.1"/>
</dbReference>
<dbReference type="InterPro" id="IPR001647">
    <property type="entry name" value="HTH_TetR"/>
</dbReference>
<dbReference type="Pfam" id="PF13977">
    <property type="entry name" value="TetR_C_6"/>
    <property type="match status" value="1"/>
</dbReference>
<sequence length="193" mass="22006">MTRKTIRDIRSEELIDAAILAVHERGYGVVTMSEIAARAGTSAASINYYFGSKEQLMESTMRRLLDILKQALLLRFENTSNAHERLMAICDANFDDALFTVEQTSVWIQFWSHAPYSTSLSRLHRINRSRVRSHFRAELKQLLPPETRETVRRALQAYMDGVWLEAAQTEAEQLAPADARRAVRDVAALLLAR</sequence>
<dbReference type="InterPro" id="IPR036271">
    <property type="entry name" value="Tet_transcr_reg_TetR-rel_C_sf"/>
</dbReference>
<comment type="function">
    <text evidence="6">Repressor involved in the biosynthesis of the osmoprotectant glycine betaine. It represses transcription of the choline transporter BetT and the genes of BetAB involved in the synthesis of glycine betaine.</text>
</comment>
<dbReference type="OrthoDB" id="7618612at2"/>
<dbReference type="SUPFAM" id="SSF48498">
    <property type="entry name" value="Tetracyclin repressor-like, C-terminal domain"/>
    <property type="match status" value="1"/>
</dbReference>
<evidence type="ECO:0000256" key="3">
    <source>
        <dbReference type="ARBA" id="ARBA00023015"/>
    </source>
</evidence>
<organism evidence="10 11">
    <name type="scientific">Paramylibacter kogurei</name>
    <dbReference type="NCBI Taxonomy" id="1889778"/>
    <lineage>
        <taxon>Bacteria</taxon>
        <taxon>Pseudomonadati</taxon>
        <taxon>Pseudomonadota</taxon>
        <taxon>Alphaproteobacteria</taxon>
        <taxon>Rhodobacterales</taxon>
        <taxon>Paracoccaceae</taxon>
        <taxon>Paramylibacter</taxon>
    </lineage>
</organism>
<dbReference type="InterPro" id="IPR009057">
    <property type="entry name" value="Homeodomain-like_sf"/>
</dbReference>
<feature type="DNA-binding region" description="H-T-H motif" evidence="7 8">
    <location>
        <begin position="31"/>
        <end position="50"/>
    </location>
</feature>
<evidence type="ECO:0000256" key="2">
    <source>
        <dbReference type="ARBA" id="ARBA00022491"/>
    </source>
</evidence>
<reference evidence="10 11" key="1">
    <citation type="submission" date="2016-08" db="EMBL/GenBank/DDBJ databases">
        <title>Draft genome of Amylibacter sp. strain 4G11.</title>
        <authorList>
            <person name="Wong S.-K."/>
            <person name="Hamasaki K."/>
            <person name="Yoshizawa S."/>
        </authorList>
    </citation>
    <scope>NUCLEOTIDE SEQUENCE [LARGE SCALE GENOMIC DNA]</scope>
    <source>
        <strain evidence="10 11">4G11</strain>
    </source>
</reference>
<dbReference type="InterPro" id="IPR017757">
    <property type="entry name" value="Tscrpt_rep_BetI"/>
</dbReference>
<name>A0A2G5K603_9RHOB</name>
<comment type="pathway">
    <text evidence="1 7">Amine and polyamine biosynthesis; betaine biosynthesis via choline pathway [regulation].</text>
</comment>
<protein>
    <recommendedName>
        <fullName evidence="7">HTH-type transcriptional regulator BetI</fullName>
    </recommendedName>
</protein>
<dbReference type="PANTHER" id="PTHR30055">
    <property type="entry name" value="HTH-TYPE TRANSCRIPTIONAL REGULATOR RUTR"/>
    <property type="match status" value="1"/>
</dbReference>
<dbReference type="Pfam" id="PF00440">
    <property type="entry name" value="TetR_N"/>
    <property type="match status" value="1"/>
</dbReference>